<dbReference type="AlphaFoldDB" id="A0A1L9VHU7"/>
<dbReference type="VEuPathDB" id="FungiDB:ASPGLDRAFT_408591"/>
<dbReference type="InterPro" id="IPR012047">
    <property type="entry name" value="AcnX"/>
</dbReference>
<dbReference type="CDD" id="cd01355">
    <property type="entry name" value="AcnX"/>
    <property type="match status" value="1"/>
</dbReference>
<keyword evidence="1" id="KW-0408">Iron</keyword>
<feature type="domain" description="Phosphomevalonate dehydratase large subunit-like" evidence="4">
    <location>
        <begin position="166"/>
        <end position="571"/>
    </location>
</feature>
<proteinExistence type="predicted"/>
<dbReference type="GO" id="GO:0016829">
    <property type="term" value="F:lyase activity"/>
    <property type="evidence" value="ECO:0007669"/>
    <property type="project" value="UniProtKB-KW"/>
</dbReference>
<evidence type="ECO:0000313" key="5">
    <source>
        <dbReference type="EMBL" id="OJJ83506.1"/>
    </source>
</evidence>
<dbReference type="EMBL" id="KV878899">
    <property type="protein sequence ID" value="OJJ83506.1"/>
    <property type="molecule type" value="Genomic_DNA"/>
</dbReference>
<evidence type="ECO:0000256" key="1">
    <source>
        <dbReference type="ARBA" id="ARBA00023004"/>
    </source>
</evidence>
<evidence type="ECO:0000256" key="2">
    <source>
        <dbReference type="ARBA" id="ARBA00023239"/>
    </source>
</evidence>
<dbReference type="GeneID" id="34461548"/>
<organism evidence="5 6">
    <name type="scientific">Aspergillus glaucus CBS 516.65</name>
    <dbReference type="NCBI Taxonomy" id="1160497"/>
    <lineage>
        <taxon>Eukaryota</taxon>
        <taxon>Fungi</taxon>
        <taxon>Dikarya</taxon>
        <taxon>Ascomycota</taxon>
        <taxon>Pezizomycotina</taxon>
        <taxon>Eurotiomycetes</taxon>
        <taxon>Eurotiomycetidae</taxon>
        <taxon>Eurotiales</taxon>
        <taxon>Aspergillaceae</taxon>
        <taxon>Aspergillus</taxon>
        <taxon>Aspergillus subgen. Aspergillus</taxon>
    </lineage>
</organism>
<reference evidence="6" key="1">
    <citation type="journal article" date="2017" name="Genome Biol.">
        <title>Comparative genomics reveals high biological diversity and specific adaptations in the industrially and medically important fungal genus Aspergillus.</title>
        <authorList>
            <person name="de Vries R.P."/>
            <person name="Riley R."/>
            <person name="Wiebenga A."/>
            <person name="Aguilar-Osorio G."/>
            <person name="Amillis S."/>
            <person name="Uchima C.A."/>
            <person name="Anderluh G."/>
            <person name="Asadollahi M."/>
            <person name="Askin M."/>
            <person name="Barry K."/>
            <person name="Battaglia E."/>
            <person name="Bayram O."/>
            <person name="Benocci T."/>
            <person name="Braus-Stromeyer S.A."/>
            <person name="Caldana C."/>
            <person name="Canovas D."/>
            <person name="Cerqueira G.C."/>
            <person name="Chen F."/>
            <person name="Chen W."/>
            <person name="Choi C."/>
            <person name="Clum A."/>
            <person name="Dos Santos R.A."/>
            <person name="Damasio A.R."/>
            <person name="Diallinas G."/>
            <person name="Emri T."/>
            <person name="Fekete E."/>
            <person name="Flipphi M."/>
            <person name="Freyberg S."/>
            <person name="Gallo A."/>
            <person name="Gournas C."/>
            <person name="Habgood R."/>
            <person name="Hainaut M."/>
            <person name="Harispe M.L."/>
            <person name="Henrissat B."/>
            <person name="Hilden K.S."/>
            <person name="Hope R."/>
            <person name="Hossain A."/>
            <person name="Karabika E."/>
            <person name="Karaffa L."/>
            <person name="Karanyi Z."/>
            <person name="Krasevec N."/>
            <person name="Kuo A."/>
            <person name="Kusch H."/>
            <person name="LaButti K."/>
            <person name="Lagendijk E.L."/>
            <person name="Lapidus A."/>
            <person name="Levasseur A."/>
            <person name="Lindquist E."/>
            <person name="Lipzen A."/>
            <person name="Logrieco A.F."/>
            <person name="MacCabe A."/>
            <person name="Maekelae M.R."/>
            <person name="Malavazi I."/>
            <person name="Melin P."/>
            <person name="Meyer V."/>
            <person name="Mielnichuk N."/>
            <person name="Miskei M."/>
            <person name="Molnar A.P."/>
            <person name="Mule G."/>
            <person name="Ngan C.Y."/>
            <person name="Orejas M."/>
            <person name="Orosz E."/>
            <person name="Ouedraogo J.P."/>
            <person name="Overkamp K.M."/>
            <person name="Park H.-S."/>
            <person name="Perrone G."/>
            <person name="Piumi F."/>
            <person name="Punt P.J."/>
            <person name="Ram A.F."/>
            <person name="Ramon A."/>
            <person name="Rauscher S."/>
            <person name="Record E."/>
            <person name="Riano-Pachon D.M."/>
            <person name="Robert V."/>
            <person name="Roehrig J."/>
            <person name="Ruller R."/>
            <person name="Salamov A."/>
            <person name="Salih N.S."/>
            <person name="Samson R.A."/>
            <person name="Sandor E."/>
            <person name="Sanguinetti M."/>
            <person name="Schuetze T."/>
            <person name="Sepcic K."/>
            <person name="Shelest E."/>
            <person name="Sherlock G."/>
            <person name="Sophianopoulou V."/>
            <person name="Squina F.M."/>
            <person name="Sun H."/>
            <person name="Susca A."/>
            <person name="Todd R.B."/>
            <person name="Tsang A."/>
            <person name="Unkles S.E."/>
            <person name="van de Wiele N."/>
            <person name="van Rossen-Uffink D."/>
            <person name="Oliveira J.V."/>
            <person name="Vesth T.C."/>
            <person name="Visser J."/>
            <person name="Yu J.-H."/>
            <person name="Zhou M."/>
            <person name="Andersen M.R."/>
            <person name="Archer D.B."/>
            <person name="Baker S.E."/>
            <person name="Benoit I."/>
            <person name="Brakhage A.A."/>
            <person name="Braus G.H."/>
            <person name="Fischer R."/>
            <person name="Frisvad J.C."/>
            <person name="Goldman G.H."/>
            <person name="Houbraken J."/>
            <person name="Oakley B."/>
            <person name="Pocsi I."/>
            <person name="Scazzocchio C."/>
            <person name="Seiboth B."/>
            <person name="vanKuyk P.A."/>
            <person name="Wortman J."/>
            <person name="Dyer P.S."/>
            <person name="Grigoriev I.V."/>
        </authorList>
    </citation>
    <scope>NUCLEOTIDE SEQUENCE [LARGE SCALE GENOMIC DNA]</scope>
    <source>
        <strain evidence="6">CBS 516.65</strain>
    </source>
</reference>
<dbReference type="Proteomes" id="UP000184300">
    <property type="component" value="Unassembled WGS sequence"/>
</dbReference>
<gene>
    <name evidence="5" type="ORF">ASPGLDRAFT_408591</name>
</gene>
<dbReference type="Pfam" id="PF01989">
    <property type="entry name" value="AcnX_swivel_put"/>
    <property type="match status" value="1"/>
</dbReference>
<evidence type="ECO:0000313" key="6">
    <source>
        <dbReference type="Proteomes" id="UP000184300"/>
    </source>
</evidence>
<accession>A0A1L9VHU7</accession>
<dbReference type="Gene3D" id="3.50.30.10">
    <property type="entry name" value="Phosphohistidine domain"/>
    <property type="match status" value="1"/>
</dbReference>
<evidence type="ECO:0000259" key="4">
    <source>
        <dbReference type="Pfam" id="PF04412"/>
    </source>
</evidence>
<evidence type="ECO:0000259" key="3">
    <source>
        <dbReference type="Pfam" id="PF01989"/>
    </source>
</evidence>
<name>A0A1L9VHU7_ASPGL</name>
<evidence type="ECO:0008006" key="7">
    <source>
        <dbReference type="Google" id="ProtNLM"/>
    </source>
</evidence>
<dbReference type="InterPro" id="IPR007506">
    <property type="entry name" value="PMDh-L-like_dom"/>
</dbReference>
<dbReference type="CDD" id="cd01356">
    <property type="entry name" value="AcnX_swivel"/>
    <property type="match status" value="1"/>
</dbReference>
<dbReference type="Pfam" id="PF04412">
    <property type="entry name" value="AcnX"/>
    <property type="match status" value="1"/>
</dbReference>
<dbReference type="STRING" id="1160497.A0A1L9VHU7"/>
<dbReference type="PANTHER" id="PTHR36577:SF3">
    <property type="entry name" value="DUF521 DOMAIN PROTEIN (AFU_ORTHOLOGUE AFUA_6G00490)"/>
    <property type="match status" value="1"/>
</dbReference>
<dbReference type="OrthoDB" id="2594507at2759"/>
<dbReference type="PANTHER" id="PTHR36577">
    <property type="entry name" value="DUF521 DOMAIN PROTEIN (AFU_ORTHOLOGUE AFUA_6G00490)"/>
    <property type="match status" value="1"/>
</dbReference>
<dbReference type="InterPro" id="IPR002840">
    <property type="entry name" value="PMDh-S-like_dom"/>
</dbReference>
<dbReference type="PIRSF" id="PIRSF036630">
    <property type="entry name" value="UCP036630"/>
    <property type="match status" value="1"/>
</dbReference>
<protein>
    <recommendedName>
        <fullName evidence="7">Aconitase X catalytic domain-containing protein</fullName>
    </recommendedName>
</protein>
<dbReference type="SUPFAM" id="SSF52016">
    <property type="entry name" value="LeuD/IlvD-like"/>
    <property type="match status" value="1"/>
</dbReference>
<keyword evidence="6" id="KW-1185">Reference proteome</keyword>
<feature type="domain" description="Phosphomevalonate dehydratase small subunit-like" evidence="3">
    <location>
        <begin position="27"/>
        <end position="111"/>
    </location>
</feature>
<dbReference type="RefSeq" id="XP_022400204.1">
    <property type="nucleotide sequence ID" value="XM_022545287.1"/>
</dbReference>
<sequence>MATKAFQGTAYVQGKVSGKLLASNTELSFWGGVNPQTGKIIDRHHTLSGQFLQDTILAIPGGRGSCSGSGVILELLLNEKGPKAILFERREDILTLGVMIAEEMFGKAIPVMILRPEDFREVLGLDGRCLHVADGHVYSDESLITLDEHSPGNGVEQSLSLASDVELSDIDRAFLDGAYGEAARVSMRIILRMADLLSARELMDITQVHVDSCIYTGPGSLMFAEKLRDWGGKVRVPTSLNSISIDQQRWRAQGIDPVFGEAAGKLADTYINMGARPTFTCAPYQLESAPKLGEQVAWAESNAVVYVNSVLGAKTMKYPDFLDISIALTGRAPKGGPHVEANRLASLIVRVTDVPGAAIIDDSFYSLLGYHLGAISPSQIPVVEGLESLSPCKDDLKAFGAAFATMSSAPMFHIVGVTPEATSLDAVIDKRSHPRSIEIVPKRLAESWNQLNSASHPQPVDLVSLGNPHFSLTETRKLAELCRGRTKDNNVAITVTCGRSTYGLASQAGLIQELEAFGVQFITDTCWCMITGPIIPPSTGAIMTHSGKYAHYGPGLTGKPFFFGSLVRCVEAACGGCIRDMPGWLLGCLDSHVPK</sequence>
<keyword evidence="2" id="KW-0456">Lyase</keyword>